<proteinExistence type="inferred from homology"/>
<comment type="similarity">
    <text evidence="2">Belongs to the oxygen-dependent FAD-linked oxidoreductase family.</text>
</comment>
<keyword evidence="3" id="KW-0285">Flavoprotein</keyword>
<protein>
    <submittedName>
        <fullName evidence="7">FAD-binding oxidoreductase</fullName>
    </submittedName>
</protein>
<dbReference type="EMBL" id="JAGSOG010000057">
    <property type="protein sequence ID" value="MBR7834391.1"/>
    <property type="molecule type" value="Genomic_DNA"/>
</dbReference>
<dbReference type="Gene3D" id="3.30.43.10">
    <property type="entry name" value="Uridine Diphospho-n-acetylenolpyruvylglucosamine Reductase, domain 2"/>
    <property type="match status" value="1"/>
</dbReference>
<dbReference type="InterPro" id="IPR006094">
    <property type="entry name" value="Oxid_FAD_bind_N"/>
</dbReference>
<evidence type="ECO:0000256" key="1">
    <source>
        <dbReference type="ARBA" id="ARBA00001974"/>
    </source>
</evidence>
<keyword evidence="5" id="KW-0560">Oxidoreductase</keyword>
<name>A0A941ENA1_9ACTN</name>
<evidence type="ECO:0000256" key="2">
    <source>
        <dbReference type="ARBA" id="ARBA00005466"/>
    </source>
</evidence>
<dbReference type="RefSeq" id="WP_212528911.1">
    <property type="nucleotide sequence ID" value="NZ_JAGSOG010000057.1"/>
</dbReference>
<evidence type="ECO:0000313" key="7">
    <source>
        <dbReference type="EMBL" id="MBR7834391.1"/>
    </source>
</evidence>
<organism evidence="7 8">
    <name type="scientific">Actinospica durhamensis</name>
    <dbReference type="NCBI Taxonomy" id="1508375"/>
    <lineage>
        <taxon>Bacteria</taxon>
        <taxon>Bacillati</taxon>
        <taxon>Actinomycetota</taxon>
        <taxon>Actinomycetes</taxon>
        <taxon>Catenulisporales</taxon>
        <taxon>Actinospicaceae</taxon>
        <taxon>Actinospica</taxon>
    </lineage>
</organism>
<dbReference type="Gene3D" id="3.40.462.20">
    <property type="match status" value="1"/>
</dbReference>
<gene>
    <name evidence="7" type="ORF">KDL01_14040</name>
</gene>
<reference evidence="7" key="1">
    <citation type="submission" date="2021-04" db="EMBL/GenBank/DDBJ databases">
        <title>Genome based classification of Actinospica acidithermotolerans sp. nov., an actinobacterium isolated from an Indonesian hot spring.</title>
        <authorList>
            <person name="Kusuma A.B."/>
            <person name="Putra K.E."/>
            <person name="Nafisah S."/>
            <person name="Loh J."/>
            <person name="Nouioui I."/>
            <person name="Goodfellow M."/>
        </authorList>
    </citation>
    <scope>NUCLEOTIDE SEQUENCE</scope>
    <source>
        <strain evidence="7">CSCA 57</strain>
    </source>
</reference>
<comment type="caution">
    <text evidence="7">The sequence shown here is derived from an EMBL/GenBank/DDBJ whole genome shotgun (WGS) entry which is preliminary data.</text>
</comment>
<evidence type="ECO:0000256" key="4">
    <source>
        <dbReference type="ARBA" id="ARBA00022827"/>
    </source>
</evidence>
<keyword evidence="4" id="KW-0274">FAD</keyword>
<dbReference type="Gene3D" id="3.30.465.10">
    <property type="match status" value="1"/>
</dbReference>
<dbReference type="Pfam" id="PF01565">
    <property type="entry name" value="FAD_binding_4"/>
    <property type="match status" value="1"/>
</dbReference>
<dbReference type="SUPFAM" id="SSF56176">
    <property type="entry name" value="FAD-binding/transporter-associated domain-like"/>
    <property type="match status" value="1"/>
</dbReference>
<accession>A0A941ENA1</accession>
<dbReference type="AlphaFoldDB" id="A0A941ENA1"/>
<dbReference type="PROSITE" id="PS00862">
    <property type="entry name" value="OX2_COVAL_FAD"/>
    <property type="match status" value="1"/>
</dbReference>
<evidence type="ECO:0000256" key="5">
    <source>
        <dbReference type="ARBA" id="ARBA00023002"/>
    </source>
</evidence>
<dbReference type="PROSITE" id="PS51387">
    <property type="entry name" value="FAD_PCMH"/>
    <property type="match status" value="1"/>
</dbReference>
<dbReference type="InterPro" id="IPR016167">
    <property type="entry name" value="FAD-bd_PCMH_sub1"/>
</dbReference>
<sequence length="458" mass="49462">MSETLQAGRATLEAAVRGEVHWHGGPGYEQARLDSVWNARKPAAYPAVIVIAADDRDVAAAVDHAREHGLKVTVRSGGHSWYGIHLRGDCLLLDLSRLRGITVDPQARTAAVGSGVVGLEVYEALAEHDLFFPVGHGPDVGLAGFLLGGGYGWNSGHLGPACFSIAAVDVVTAAGEFLYCDETQNTDFLWAARGGGHGQFAVITRFHLRLYRPPGAIVRSVQVYPKDMAGEVTRWMTEVGPKLEDRVEFIAMVTPPPIPGFEGAATITSATVFADSFEEAVALLAPFEDTPFAGRELLRVSYDRTDMHSMGREVERETPKGRRYICDNIWTRASAEEITPLIQQAADTMPNPECQIFWYWWGADRTAPHAAWSAQAPWYYAVYGIGADPALDAAHDAWVAGSIAAVAHLSAGTQFADSNLAGRFDGPLRAPQLAEMDRLRARHDPAGVFPGYPGVSGS</sequence>
<feature type="domain" description="FAD-binding PCMH-type" evidence="6">
    <location>
        <begin position="42"/>
        <end position="213"/>
    </location>
</feature>
<comment type="cofactor">
    <cofactor evidence="1">
        <name>FAD</name>
        <dbReference type="ChEBI" id="CHEBI:57692"/>
    </cofactor>
</comment>
<dbReference type="GO" id="GO:0016491">
    <property type="term" value="F:oxidoreductase activity"/>
    <property type="evidence" value="ECO:0007669"/>
    <property type="project" value="UniProtKB-KW"/>
</dbReference>
<dbReference type="GO" id="GO:0071949">
    <property type="term" value="F:FAD binding"/>
    <property type="evidence" value="ECO:0007669"/>
    <property type="project" value="InterPro"/>
</dbReference>
<dbReference type="InterPro" id="IPR016166">
    <property type="entry name" value="FAD-bd_PCMH"/>
</dbReference>
<dbReference type="InterPro" id="IPR016169">
    <property type="entry name" value="FAD-bd_PCMH_sub2"/>
</dbReference>
<evidence type="ECO:0000259" key="6">
    <source>
        <dbReference type="PROSITE" id="PS51387"/>
    </source>
</evidence>
<dbReference type="InterPro" id="IPR050416">
    <property type="entry name" value="FAD-linked_Oxidoreductase"/>
</dbReference>
<evidence type="ECO:0000256" key="3">
    <source>
        <dbReference type="ARBA" id="ARBA00022630"/>
    </source>
</evidence>
<dbReference type="InterPro" id="IPR036318">
    <property type="entry name" value="FAD-bd_PCMH-like_sf"/>
</dbReference>
<evidence type="ECO:0000313" key="8">
    <source>
        <dbReference type="Proteomes" id="UP000675781"/>
    </source>
</evidence>
<dbReference type="PANTHER" id="PTHR42973:SF39">
    <property type="entry name" value="FAD-BINDING PCMH-TYPE DOMAIN-CONTAINING PROTEIN"/>
    <property type="match status" value="1"/>
</dbReference>
<keyword evidence="8" id="KW-1185">Reference proteome</keyword>
<dbReference type="PANTHER" id="PTHR42973">
    <property type="entry name" value="BINDING OXIDOREDUCTASE, PUTATIVE (AFU_ORTHOLOGUE AFUA_1G17690)-RELATED"/>
    <property type="match status" value="1"/>
</dbReference>
<dbReference type="InterPro" id="IPR006093">
    <property type="entry name" value="Oxy_OxRdtase_FAD_BS"/>
</dbReference>
<dbReference type="Proteomes" id="UP000675781">
    <property type="component" value="Unassembled WGS sequence"/>
</dbReference>